<organism evidence="1 2">
    <name type="scientific">Candidatus Azambacteria bacterium GW2011_GWA1_42_19</name>
    <dbReference type="NCBI Taxonomy" id="1618609"/>
    <lineage>
        <taxon>Bacteria</taxon>
        <taxon>Candidatus Azamiibacteriota</taxon>
    </lineage>
</organism>
<name>A0A0G0ZAB0_9BACT</name>
<dbReference type="Proteomes" id="UP000034951">
    <property type="component" value="Unassembled WGS sequence"/>
</dbReference>
<evidence type="ECO:0000313" key="2">
    <source>
        <dbReference type="Proteomes" id="UP000034951"/>
    </source>
</evidence>
<gene>
    <name evidence="1" type="ORF">UV10_C0018G0013</name>
</gene>
<comment type="caution">
    <text evidence="1">The sequence shown here is derived from an EMBL/GenBank/DDBJ whole genome shotgun (WGS) entry which is preliminary data.</text>
</comment>
<dbReference type="AlphaFoldDB" id="A0A0G0ZAB0"/>
<evidence type="ECO:0000313" key="1">
    <source>
        <dbReference type="EMBL" id="KKS45620.1"/>
    </source>
</evidence>
<sequence length="207" mass="22906">MSMSMLSDLKAQLAARQTRAAAMVAEADKKKAAEKVTNEKKKVERAAEKRLEAHVHSQIKRLDPADRELLLAEFGGDEEVAEKAAAEMLKGMTPERQRYLKFAGWNMATGLRHKRLSELVIVRQQLVDELETYNSLPAGAEKDALVAEVTGNISVADTEKTGLEADPMLRFFAWEATIVAMENPGEKQIVAEIEVGLKGGYLRELPT</sequence>
<proteinExistence type="predicted"/>
<dbReference type="EMBL" id="LCDE01000018">
    <property type="protein sequence ID" value="KKS45620.1"/>
    <property type="molecule type" value="Genomic_DNA"/>
</dbReference>
<reference evidence="1 2" key="1">
    <citation type="journal article" date="2015" name="Nature">
        <title>rRNA introns, odd ribosomes, and small enigmatic genomes across a large radiation of phyla.</title>
        <authorList>
            <person name="Brown C.T."/>
            <person name="Hug L.A."/>
            <person name="Thomas B.C."/>
            <person name="Sharon I."/>
            <person name="Castelle C.J."/>
            <person name="Singh A."/>
            <person name="Wilkins M.J."/>
            <person name="Williams K.H."/>
            <person name="Banfield J.F."/>
        </authorList>
    </citation>
    <scope>NUCLEOTIDE SEQUENCE [LARGE SCALE GENOMIC DNA]</scope>
</reference>
<protein>
    <submittedName>
        <fullName evidence="1">Uncharacterized protein</fullName>
    </submittedName>
</protein>
<accession>A0A0G0ZAB0</accession>
<feature type="non-terminal residue" evidence="1">
    <location>
        <position position="207"/>
    </location>
</feature>